<accession>A0ABU8D961</accession>
<evidence type="ECO:0000313" key="1">
    <source>
        <dbReference type="EMBL" id="MEI2456906.1"/>
    </source>
</evidence>
<sequence>MTVLRYHDGQAVRLGDDVRWGSEGRGTVVVLIAEQKAVPGYTGVEAQGPSLCGCGGAGASGD</sequence>
<evidence type="ECO:0000313" key="2">
    <source>
        <dbReference type="Proteomes" id="UP001387215"/>
    </source>
</evidence>
<name>A0ABU8D961_9GAMM</name>
<dbReference type="EMBL" id="JBANDL010000002">
    <property type="protein sequence ID" value="MEI2456906.1"/>
    <property type="molecule type" value="Genomic_DNA"/>
</dbReference>
<protein>
    <submittedName>
        <fullName evidence="1">Uncharacterized protein</fullName>
    </submittedName>
</protein>
<comment type="caution">
    <text evidence="1">The sequence shown here is derived from an EMBL/GenBank/DDBJ whole genome shotgun (WGS) entry which is preliminary data.</text>
</comment>
<organism evidence="1 2">
    <name type="scientific">Lysobacter firmicutimachus</name>
    <dbReference type="NCBI Taxonomy" id="1792846"/>
    <lineage>
        <taxon>Bacteria</taxon>
        <taxon>Pseudomonadati</taxon>
        <taxon>Pseudomonadota</taxon>
        <taxon>Gammaproteobacteria</taxon>
        <taxon>Lysobacterales</taxon>
        <taxon>Lysobacteraceae</taxon>
        <taxon>Lysobacter</taxon>
    </lineage>
</organism>
<gene>
    <name evidence="1" type="ORF">V2J18_19805</name>
</gene>
<reference evidence="1 2" key="1">
    <citation type="submission" date="2024-02" db="EMBL/GenBank/DDBJ databases">
        <title>Lysobacter Genome Sequencing and Mining.</title>
        <authorList>
            <person name="Bierman J."/>
            <person name="Walker M.C."/>
        </authorList>
    </citation>
    <scope>NUCLEOTIDE SEQUENCE [LARGE SCALE GENOMIC DNA]</scope>
    <source>
        <strain evidence="1 2">PB6250</strain>
    </source>
</reference>
<keyword evidence="2" id="KW-1185">Reference proteome</keyword>
<proteinExistence type="predicted"/>
<dbReference type="Proteomes" id="UP001387215">
    <property type="component" value="Unassembled WGS sequence"/>
</dbReference>
<dbReference type="RefSeq" id="WP_141233413.1">
    <property type="nucleotide sequence ID" value="NZ_JBANDL010000002.1"/>
</dbReference>